<organism evidence="1 2">
    <name type="scientific">Acidocella aminolytica 101 = DSM 11237</name>
    <dbReference type="NCBI Taxonomy" id="1120923"/>
    <lineage>
        <taxon>Bacteria</taxon>
        <taxon>Pseudomonadati</taxon>
        <taxon>Pseudomonadota</taxon>
        <taxon>Alphaproteobacteria</taxon>
        <taxon>Acetobacterales</taxon>
        <taxon>Acidocellaceae</taxon>
        <taxon>Acidocella</taxon>
    </lineage>
</organism>
<dbReference type="InterPro" id="IPR036388">
    <property type="entry name" value="WH-like_DNA-bd_sf"/>
</dbReference>
<proteinExistence type="predicted"/>
<evidence type="ECO:0000313" key="2">
    <source>
        <dbReference type="Proteomes" id="UP000032668"/>
    </source>
</evidence>
<keyword evidence="2" id="KW-1185">Reference proteome</keyword>
<dbReference type="SUPFAM" id="SSF46785">
    <property type="entry name" value="Winged helix' DNA-binding domain"/>
    <property type="match status" value="1"/>
</dbReference>
<reference evidence="1 2" key="1">
    <citation type="submission" date="2012-11" db="EMBL/GenBank/DDBJ databases">
        <title>Whole genome sequence of Acidocella aminolytica 101 = DSM 11237.</title>
        <authorList>
            <person name="Azuma Y."/>
            <person name="Higashiura N."/>
            <person name="Hirakawa H."/>
            <person name="Matsushita K."/>
        </authorList>
    </citation>
    <scope>NUCLEOTIDE SEQUENCE [LARGE SCALE GENOMIC DNA]</scope>
    <source>
        <strain evidence="2">101 / DSM 11237</strain>
    </source>
</reference>
<comment type="caution">
    <text evidence="1">The sequence shown here is derived from an EMBL/GenBank/DDBJ whole genome shotgun (WGS) entry which is preliminary data.</text>
</comment>
<gene>
    <name evidence="1" type="ORF">Aam_076_003</name>
</gene>
<dbReference type="Gene3D" id="1.10.10.10">
    <property type="entry name" value="Winged helix-like DNA-binding domain superfamily/Winged helix DNA-binding domain"/>
    <property type="match status" value="1"/>
</dbReference>
<dbReference type="OrthoDB" id="5974674at2"/>
<evidence type="ECO:0000313" key="1">
    <source>
        <dbReference type="EMBL" id="GAN81098.1"/>
    </source>
</evidence>
<accession>A0A0D6PIQ0</accession>
<dbReference type="EMBL" id="BANC01000074">
    <property type="protein sequence ID" value="GAN81098.1"/>
    <property type="molecule type" value="Genomic_DNA"/>
</dbReference>
<dbReference type="Proteomes" id="UP000032668">
    <property type="component" value="Unassembled WGS sequence"/>
</dbReference>
<dbReference type="Pfam" id="PF25212">
    <property type="entry name" value="HVO_A0114"/>
    <property type="match status" value="1"/>
</dbReference>
<name>A0A0D6PIQ0_9PROT</name>
<sequence>MGRKHNGSLRAGIKLDHALLPLLVLIKRLEPIGVVELTDRVGRDYTTISRQVAKLHELDLIDCKESTADKRVREGIVMLKGQSMTTRIDAAREWIGRPIFESWSEQDVDGLLRLMRKFADAIQNDPGKDTETG</sequence>
<dbReference type="AlphaFoldDB" id="A0A0D6PIQ0"/>
<dbReference type="RefSeq" id="WP_048879487.1">
    <property type="nucleotide sequence ID" value="NZ_BANC01000074.1"/>
</dbReference>
<dbReference type="InterPro" id="IPR036390">
    <property type="entry name" value="WH_DNA-bd_sf"/>
</dbReference>
<protein>
    <submittedName>
        <fullName evidence="1">Transcriptional regulator MarR family</fullName>
    </submittedName>
</protein>